<dbReference type="GO" id="GO:0004427">
    <property type="term" value="F:inorganic diphosphate phosphatase activity"/>
    <property type="evidence" value="ECO:0007669"/>
    <property type="project" value="InterPro"/>
</dbReference>
<proteinExistence type="predicted"/>
<organism evidence="1 2">
    <name type="scientific">Buteo japonicus</name>
    <dbReference type="NCBI Taxonomy" id="224669"/>
    <lineage>
        <taxon>Eukaryota</taxon>
        <taxon>Metazoa</taxon>
        <taxon>Chordata</taxon>
        <taxon>Craniata</taxon>
        <taxon>Vertebrata</taxon>
        <taxon>Euteleostomi</taxon>
        <taxon>Archelosauria</taxon>
        <taxon>Archosauria</taxon>
        <taxon>Dinosauria</taxon>
        <taxon>Saurischia</taxon>
        <taxon>Theropoda</taxon>
        <taxon>Coelurosauria</taxon>
        <taxon>Aves</taxon>
        <taxon>Neognathae</taxon>
        <taxon>Neoaves</taxon>
        <taxon>Telluraves</taxon>
        <taxon>Accipitrimorphae</taxon>
        <taxon>Accipitriformes</taxon>
        <taxon>Accipitridae</taxon>
        <taxon>Accipitrinae</taxon>
        <taxon>Buteo</taxon>
    </lineage>
</organism>
<dbReference type="GO" id="GO:0000287">
    <property type="term" value="F:magnesium ion binding"/>
    <property type="evidence" value="ECO:0007669"/>
    <property type="project" value="InterPro"/>
</dbReference>
<evidence type="ECO:0000313" key="2">
    <source>
        <dbReference type="Proteomes" id="UP000694555"/>
    </source>
</evidence>
<name>A0A8C0BUW3_9AVES</name>
<dbReference type="InterPro" id="IPR036649">
    <property type="entry name" value="Pyrophosphatase_sf"/>
</dbReference>
<protein>
    <submittedName>
        <fullName evidence="1">Uncharacterized protein</fullName>
    </submittedName>
</protein>
<dbReference type="AlphaFoldDB" id="A0A8C0BUW3"/>
<sequence length="59" mass="6471">MLPCFVLFSENADGKYISPFHDIPLFAGSKEVSTGIFIPCSLGALLSLHLEFKVWRGGL</sequence>
<keyword evidence="2" id="KW-1185">Reference proteome</keyword>
<dbReference type="GO" id="GO:0005737">
    <property type="term" value="C:cytoplasm"/>
    <property type="evidence" value="ECO:0007669"/>
    <property type="project" value="InterPro"/>
</dbReference>
<evidence type="ECO:0000313" key="1">
    <source>
        <dbReference type="Ensembl" id="ENSBJAP00000022465.1"/>
    </source>
</evidence>
<dbReference type="Gene3D" id="3.90.80.10">
    <property type="entry name" value="Inorganic pyrophosphatase"/>
    <property type="match status" value="1"/>
</dbReference>
<reference evidence="1" key="1">
    <citation type="submission" date="2025-08" db="UniProtKB">
        <authorList>
            <consortium name="Ensembl"/>
        </authorList>
    </citation>
    <scope>IDENTIFICATION</scope>
</reference>
<dbReference type="Ensembl" id="ENSBJAT00000023095.1">
    <property type="protein sequence ID" value="ENSBJAP00000022465.1"/>
    <property type="gene ID" value="ENSBJAG00000014594.1"/>
</dbReference>
<dbReference type="GO" id="GO:0006796">
    <property type="term" value="P:phosphate-containing compound metabolic process"/>
    <property type="evidence" value="ECO:0007669"/>
    <property type="project" value="InterPro"/>
</dbReference>
<dbReference type="Proteomes" id="UP000694555">
    <property type="component" value="Unplaced"/>
</dbReference>
<accession>A0A8C0BUW3</accession>
<reference evidence="1" key="2">
    <citation type="submission" date="2025-09" db="UniProtKB">
        <authorList>
            <consortium name="Ensembl"/>
        </authorList>
    </citation>
    <scope>IDENTIFICATION</scope>
</reference>